<dbReference type="Pfam" id="PF00356">
    <property type="entry name" value="LacI"/>
    <property type="match status" value="1"/>
</dbReference>
<dbReference type="KEGG" id="spri:SPRI_0373"/>
<dbReference type="InterPro" id="IPR028082">
    <property type="entry name" value="Peripla_BP_I"/>
</dbReference>
<gene>
    <name evidence="1" type="ORF">SPRI_0373</name>
</gene>
<dbReference type="PANTHER" id="PTHR30146:SF109">
    <property type="entry name" value="HTH-TYPE TRANSCRIPTIONAL REGULATOR GALS"/>
    <property type="match status" value="1"/>
</dbReference>
<dbReference type="SMART" id="SM00354">
    <property type="entry name" value="HTH_LACI"/>
    <property type="match status" value="1"/>
</dbReference>
<accession>A0A0M3QGW0</accession>
<dbReference type="GO" id="GO:0003700">
    <property type="term" value="F:DNA-binding transcription factor activity"/>
    <property type="evidence" value="ECO:0007669"/>
    <property type="project" value="TreeGrafter"/>
</dbReference>
<dbReference type="Pfam" id="PF13377">
    <property type="entry name" value="Peripla_BP_3"/>
    <property type="match status" value="1"/>
</dbReference>
<reference evidence="1 2" key="1">
    <citation type="submission" date="2015-08" db="EMBL/GenBank/DDBJ databases">
        <title>Genome sequence of the pristinamycin over-producing bacterium Streptomyces pristinaespiralis HCCB10218.</title>
        <authorList>
            <person name="Tian J."/>
            <person name="Yang J."/>
            <person name="Li L."/>
            <person name="Ruan L."/>
            <person name="Wei W."/>
            <person name="Zheng G."/>
            <person name="Wei Z."/>
            <person name="Yang S."/>
            <person name="Ge M."/>
            <person name="Jiang W."/>
            <person name="Lu Y."/>
        </authorList>
    </citation>
    <scope>NUCLEOTIDE SEQUENCE [LARGE SCALE GENOMIC DNA]</scope>
    <source>
        <strain evidence="1 2">HCCB 10218</strain>
    </source>
</reference>
<dbReference type="InterPro" id="IPR046335">
    <property type="entry name" value="LacI/GalR-like_sensor"/>
</dbReference>
<dbReference type="CDD" id="cd01392">
    <property type="entry name" value="HTH_LacI"/>
    <property type="match status" value="1"/>
</dbReference>
<dbReference type="GeneID" id="97238538"/>
<dbReference type="STRING" id="38300.SPRI_0373"/>
<dbReference type="Gene3D" id="1.10.260.40">
    <property type="entry name" value="lambda repressor-like DNA-binding domains"/>
    <property type="match status" value="1"/>
</dbReference>
<dbReference type="SUPFAM" id="SSF47413">
    <property type="entry name" value="lambda repressor-like DNA-binding domains"/>
    <property type="match status" value="1"/>
</dbReference>
<evidence type="ECO:0000313" key="2">
    <source>
        <dbReference type="Proteomes" id="UP000060513"/>
    </source>
</evidence>
<dbReference type="OMA" id="RPAGIQM"/>
<dbReference type="PATRIC" id="fig|38300.4.peg.392"/>
<dbReference type="GO" id="GO:0000976">
    <property type="term" value="F:transcription cis-regulatory region binding"/>
    <property type="evidence" value="ECO:0007669"/>
    <property type="project" value="TreeGrafter"/>
</dbReference>
<dbReference type="AlphaFoldDB" id="A0A0M3QGW0"/>
<protein>
    <submittedName>
        <fullName evidence="1">LacI family transcriptional regulator</fullName>
    </submittedName>
</protein>
<organism evidence="1">
    <name type="scientific">Streptomyces pristinaespiralis</name>
    <dbReference type="NCBI Taxonomy" id="38300"/>
    <lineage>
        <taxon>Bacteria</taxon>
        <taxon>Bacillati</taxon>
        <taxon>Actinomycetota</taxon>
        <taxon>Actinomycetes</taxon>
        <taxon>Kitasatosporales</taxon>
        <taxon>Streptomycetaceae</taxon>
        <taxon>Streptomyces</taxon>
    </lineage>
</organism>
<dbReference type="PRINTS" id="PR00036">
    <property type="entry name" value="HTHLACI"/>
</dbReference>
<sequence>MTADAPLPTRPATLEDVARVAGVSRATVSRVINGAPTVDPGLRGIVEEAIAATSYVPNRAARSLVTRRTDSIALVVSEQEQRSGATPFVGRMFTDPYFGRVVSGLLEVLRPAGVQMMLMLVDDETSRGQLLSYLRQGHVDGVVLVSSHGSDPLPQLITGTGLPAVLSGRSSRSGRLTYVEVDQRAGAELAAEHLVSLGRRRIGTVTGPQDMPAGQERLAAFRSALALHGIDDLTWVEGDFTHVGGAAAMKRLLARRPDLDGVFVASDLMAMGALPVLSREGRRVPEDVAVVGFDDSNAAQACDPQLTTVRQPVEEMSSEMARLLLRQIREPGDPLPSVIFHPSLVIRESA</sequence>
<dbReference type="OrthoDB" id="4268837at2"/>
<dbReference type="InterPro" id="IPR010982">
    <property type="entry name" value="Lambda_DNA-bd_dom_sf"/>
</dbReference>
<dbReference type="PROSITE" id="PS00356">
    <property type="entry name" value="HTH_LACI_1"/>
    <property type="match status" value="1"/>
</dbReference>
<dbReference type="EMBL" id="CP011340">
    <property type="protein sequence ID" value="ALC18679.1"/>
    <property type="molecule type" value="Genomic_DNA"/>
</dbReference>
<dbReference type="InterPro" id="IPR000843">
    <property type="entry name" value="HTH_LacI"/>
</dbReference>
<dbReference type="Gene3D" id="3.40.50.2300">
    <property type="match status" value="2"/>
</dbReference>
<dbReference type="Proteomes" id="UP000060513">
    <property type="component" value="Chromosome"/>
</dbReference>
<dbReference type="PROSITE" id="PS50932">
    <property type="entry name" value="HTH_LACI_2"/>
    <property type="match status" value="1"/>
</dbReference>
<evidence type="ECO:0000313" key="1">
    <source>
        <dbReference type="EMBL" id="ALC18679.1"/>
    </source>
</evidence>
<proteinExistence type="predicted"/>
<dbReference type="CDD" id="cd06267">
    <property type="entry name" value="PBP1_LacI_sugar_binding-like"/>
    <property type="match status" value="1"/>
</dbReference>
<dbReference type="RefSeq" id="WP_005307470.1">
    <property type="nucleotide sequence ID" value="NZ_CP011340.1"/>
</dbReference>
<dbReference type="PANTHER" id="PTHR30146">
    <property type="entry name" value="LACI-RELATED TRANSCRIPTIONAL REPRESSOR"/>
    <property type="match status" value="1"/>
</dbReference>
<dbReference type="SUPFAM" id="SSF53822">
    <property type="entry name" value="Periplasmic binding protein-like I"/>
    <property type="match status" value="1"/>
</dbReference>
<name>A0A0M3QGW0_STRPR</name>